<gene>
    <name evidence="1" type="ORF">CEPIT_LOCUS16341</name>
</gene>
<protein>
    <submittedName>
        <fullName evidence="1">Uncharacterized protein</fullName>
    </submittedName>
</protein>
<evidence type="ECO:0000313" key="1">
    <source>
        <dbReference type="EMBL" id="CAH9103212.1"/>
    </source>
</evidence>
<dbReference type="Proteomes" id="UP001152523">
    <property type="component" value="Unassembled WGS sequence"/>
</dbReference>
<dbReference type="AlphaFoldDB" id="A0AAV0DJN2"/>
<dbReference type="EMBL" id="CAMAPF010000121">
    <property type="protein sequence ID" value="CAH9103212.1"/>
    <property type="molecule type" value="Genomic_DNA"/>
</dbReference>
<name>A0AAV0DJN2_9ASTE</name>
<keyword evidence="2" id="KW-1185">Reference proteome</keyword>
<comment type="caution">
    <text evidence="1">The sequence shown here is derived from an EMBL/GenBank/DDBJ whole genome shotgun (WGS) entry which is preliminary data.</text>
</comment>
<accession>A0AAV0DJN2</accession>
<organism evidence="1 2">
    <name type="scientific">Cuscuta epithymum</name>
    <dbReference type="NCBI Taxonomy" id="186058"/>
    <lineage>
        <taxon>Eukaryota</taxon>
        <taxon>Viridiplantae</taxon>
        <taxon>Streptophyta</taxon>
        <taxon>Embryophyta</taxon>
        <taxon>Tracheophyta</taxon>
        <taxon>Spermatophyta</taxon>
        <taxon>Magnoliopsida</taxon>
        <taxon>eudicotyledons</taxon>
        <taxon>Gunneridae</taxon>
        <taxon>Pentapetalae</taxon>
        <taxon>asterids</taxon>
        <taxon>lamiids</taxon>
        <taxon>Solanales</taxon>
        <taxon>Convolvulaceae</taxon>
        <taxon>Cuscuteae</taxon>
        <taxon>Cuscuta</taxon>
        <taxon>Cuscuta subgen. Cuscuta</taxon>
    </lineage>
</organism>
<proteinExistence type="predicted"/>
<sequence>MHQPLGLVPMTNSHSDFISVEEHFGVGTEVINPNQDPNRSVYYNFGAANSYF</sequence>
<reference evidence="1" key="1">
    <citation type="submission" date="2022-07" db="EMBL/GenBank/DDBJ databases">
        <authorList>
            <person name="Macas J."/>
            <person name="Novak P."/>
            <person name="Neumann P."/>
        </authorList>
    </citation>
    <scope>NUCLEOTIDE SEQUENCE</scope>
</reference>
<evidence type="ECO:0000313" key="2">
    <source>
        <dbReference type="Proteomes" id="UP001152523"/>
    </source>
</evidence>